<evidence type="ECO:0000256" key="10">
    <source>
        <dbReference type="ARBA" id="ARBA00047838"/>
    </source>
</evidence>
<dbReference type="Pfam" id="PF00977">
    <property type="entry name" value="His_biosynth"/>
    <property type="match status" value="1"/>
</dbReference>
<evidence type="ECO:0000256" key="8">
    <source>
        <dbReference type="ARBA" id="ARBA00023239"/>
    </source>
</evidence>
<comment type="catalytic activity">
    <reaction evidence="10 11">
        <text>5-[(5-phospho-1-deoxy-D-ribulos-1-ylimino)methylamino]-1-(5-phospho-beta-D-ribosyl)imidazole-4-carboxamide + L-glutamine = D-erythro-1-(imidazol-4-yl)glycerol 3-phosphate + 5-amino-1-(5-phospho-beta-D-ribosyl)imidazole-4-carboxamide + L-glutamate + H(+)</text>
        <dbReference type="Rhea" id="RHEA:24793"/>
        <dbReference type="ChEBI" id="CHEBI:15378"/>
        <dbReference type="ChEBI" id="CHEBI:29985"/>
        <dbReference type="ChEBI" id="CHEBI:58278"/>
        <dbReference type="ChEBI" id="CHEBI:58359"/>
        <dbReference type="ChEBI" id="CHEBI:58475"/>
        <dbReference type="ChEBI" id="CHEBI:58525"/>
        <dbReference type="EC" id="4.3.2.10"/>
    </reaction>
</comment>
<dbReference type="OrthoDB" id="9781903at2"/>
<dbReference type="EMBL" id="RAPY01000006">
    <property type="protein sequence ID" value="RKE44309.1"/>
    <property type="molecule type" value="Genomic_DNA"/>
</dbReference>
<dbReference type="GO" id="GO:0000105">
    <property type="term" value="P:L-histidine biosynthetic process"/>
    <property type="evidence" value="ECO:0007669"/>
    <property type="project" value="UniProtKB-UniRule"/>
</dbReference>
<dbReference type="InterPro" id="IPR050064">
    <property type="entry name" value="IGPS_HisA/HisF"/>
</dbReference>
<dbReference type="NCBIfam" id="TIGR00735">
    <property type="entry name" value="hisF"/>
    <property type="match status" value="1"/>
</dbReference>
<dbReference type="GO" id="GO:0016829">
    <property type="term" value="F:lyase activity"/>
    <property type="evidence" value="ECO:0007669"/>
    <property type="project" value="UniProtKB-KW"/>
</dbReference>
<comment type="similarity">
    <text evidence="3 11 12">Belongs to the HisA/HisF family.</text>
</comment>
<dbReference type="InterPro" id="IPR013785">
    <property type="entry name" value="Aldolase_TIM"/>
</dbReference>
<evidence type="ECO:0000256" key="4">
    <source>
        <dbReference type="ARBA" id="ARBA00011152"/>
    </source>
</evidence>
<dbReference type="InterPro" id="IPR006062">
    <property type="entry name" value="His_biosynth"/>
</dbReference>
<feature type="active site" evidence="11">
    <location>
        <position position="130"/>
    </location>
</feature>
<dbReference type="RefSeq" id="WP_120261424.1">
    <property type="nucleotide sequence ID" value="NZ_RAPY01000006.1"/>
</dbReference>
<dbReference type="CDD" id="cd04731">
    <property type="entry name" value="HisF"/>
    <property type="match status" value="1"/>
</dbReference>
<dbReference type="UniPathway" id="UPA00031">
    <property type="reaction ID" value="UER00010"/>
</dbReference>
<accession>A0A420AIR2</accession>
<dbReference type="EC" id="4.3.2.10" evidence="11"/>
<keyword evidence="8 11" id="KW-0456">Lyase</keyword>
<dbReference type="Proteomes" id="UP000286246">
    <property type="component" value="Unassembled WGS sequence"/>
</dbReference>
<dbReference type="GO" id="GO:0000107">
    <property type="term" value="F:imidazoleglycerol-phosphate synthase activity"/>
    <property type="evidence" value="ECO:0007669"/>
    <property type="project" value="UniProtKB-UniRule"/>
</dbReference>
<dbReference type="GO" id="GO:0005737">
    <property type="term" value="C:cytoplasm"/>
    <property type="evidence" value="ECO:0007669"/>
    <property type="project" value="UniProtKB-SubCell"/>
</dbReference>
<evidence type="ECO:0000256" key="3">
    <source>
        <dbReference type="ARBA" id="ARBA00009667"/>
    </source>
</evidence>
<dbReference type="PANTHER" id="PTHR21235">
    <property type="entry name" value="IMIDAZOLE GLYCEROL PHOSPHATE SYNTHASE SUBUNIT HISF/H IGP SYNTHASE SUBUNIT HISF/H"/>
    <property type="match status" value="1"/>
</dbReference>
<evidence type="ECO:0000256" key="12">
    <source>
        <dbReference type="RuleBase" id="RU003657"/>
    </source>
</evidence>
<reference evidence="13 14" key="1">
    <citation type="submission" date="2018-09" db="EMBL/GenBank/DDBJ databases">
        <title>Genomic Encyclopedia of Type Strains, Phase III (KMG-III): the genomes of soil and plant-associated and newly described type strains.</title>
        <authorList>
            <person name="Whitman W."/>
        </authorList>
    </citation>
    <scope>NUCLEOTIDE SEQUENCE [LARGE SCALE GENOMIC DNA]</scope>
    <source>
        <strain evidence="13 14">CECT 7938</strain>
    </source>
</reference>
<evidence type="ECO:0000313" key="14">
    <source>
        <dbReference type="Proteomes" id="UP000286246"/>
    </source>
</evidence>
<dbReference type="HAMAP" id="MF_01013">
    <property type="entry name" value="HisF"/>
    <property type="match status" value="1"/>
</dbReference>
<keyword evidence="14" id="KW-1185">Reference proteome</keyword>
<comment type="subunit">
    <text evidence="4 11">Heterodimer of HisH and HisF.</text>
</comment>
<evidence type="ECO:0000256" key="6">
    <source>
        <dbReference type="ARBA" id="ARBA00022605"/>
    </source>
</evidence>
<sequence length="250" mass="27067">MLAKRIIPCLDVKDGRTVKGVNFVDLRDAGDPVELAYEYSQQGADELVFLDIAATHEGRKTTIDLVKAVARQVNIPFTIGGGINEIKDADILLNAGADKISINSAAVRNPELINQMAAAFGAQFVVVAVDTRSIEGQDFVHLSGGRIKTEINTLDWILEAQERGAGEILLTSMDHDGTKNGFDNGFLKAVNDRIHIPLIASGGAGNQQHFVDVFQQANVDAALAASVFHYGEILIPDLKQTLRHNDIVVR</sequence>
<evidence type="ECO:0000256" key="11">
    <source>
        <dbReference type="HAMAP-Rule" id="MF_01013"/>
    </source>
</evidence>
<name>A0A420AIR2_SPHD1</name>
<dbReference type="Gene3D" id="3.20.20.70">
    <property type="entry name" value="Aldolase class I"/>
    <property type="match status" value="1"/>
</dbReference>
<feature type="active site" evidence="11">
    <location>
        <position position="11"/>
    </location>
</feature>
<gene>
    <name evidence="11" type="primary">hisF</name>
    <name evidence="13" type="ORF">DFQ12_4776</name>
</gene>
<evidence type="ECO:0000256" key="1">
    <source>
        <dbReference type="ARBA" id="ARBA00004496"/>
    </source>
</evidence>
<dbReference type="PANTHER" id="PTHR21235:SF2">
    <property type="entry name" value="IMIDAZOLE GLYCEROL PHOSPHATE SYNTHASE HISHF"/>
    <property type="match status" value="1"/>
</dbReference>
<dbReference type="InterPro" id="IPR004651">
    <property type="entry name" value="HisF"/>
</dbReference>
<evidence type="ECO:0000256" key="7">
    <source>
        <dbReference type="ARBA" id="ARBA00023102"/>
    </source>
</evidence>
<dbReference type="FunFam" id="3.20.20.70:FF:000006">
    <property type="entry name" value="Imidazole glycerol phosphate synthase subunit HisF"/>
    <property type="match status" value="1"/>
</dbReference>
<comment type="subcellular location">
    <subcellularLocation>
        <location evidence="1 11">Cytoplasm</location>
    </subcellularLocation>
</comment>
<keyword evidence="7 11" id="KW-0368">Histidine biosynthesis</keyword>
<protein>
    <recommendedName>
        <fullName evidence="11">Imidazole glycerol phosphate synthase subunit HisF</fullName>
        <ecNumber evidence="11">4.3.2.10</ecNumber>
    </recommendedName>
    <alternativeName>
        <fullName evidence="11">IGP synthase cyclase subunit</fullName>
    </alternativeName>
    <alternativeName>
        <fullName evidence="11">IGP synthase subunit HisF</fullName>
    </alternativeName>
    <alternativeName>
        <fullName evidence="11">ImGP synthase subunit HisF</fullName>
        <shortName evidence="11">IGPS subunit HisF</shortName>
    </alternativeName>
</protein>
<comment type="caution">
    <text evidence="13">The sequence shown here is derived from an EMBL/GenBank/DDBJ whole genome shotgun (WGS) entry which is preliminary data.</text>
</comment>
<evidence type="ECO:0000256" key="9">
    <source>
        <dbReference type="ARBA" id="ARBA00025475"/>
    </source>
</evidence>
<evidence type="ECO:0000256" key="5">
    <source>
        <dbReference type="ARBA" id="ARBA00022490"/>
    </source>
</evidence>
<comment type="function">
    <text evidence="9 11">IGPS catalyzes the conversion of PRFAR and glutamine to IGP, AICAR and glutamate. The HisF subunit catalyzes the cyclization activity that produces IGP and AICAR from PRFAR using the ammonia provided by the HisH subunit.</text>
</comment>
<evidence type="ECO:0000313" key="13">
    <source>
        <dbReference type="EMBL" id="RKE44309.1"/>
    </source>
</evidence>
<keyword evidence="6 11" id="KW-0028">Amino-acid biosynthesis</keyword>
<proteinExistence type="inferred from homology"/>
<dbReference type="SUPFAM" id="SSF51366">
    <property type="entry name" value="Ribulose-phoshate binding barrel"/>
    <property type="match status" value="1"/>
</dbReference>
<comment type="pathway">
    <text evidence="2 11">Amino-acid biosynthesis; L-histidine biosynthesis; L-histidine from 5-phospho-alpha-D-ribose 1-diphosphate: step 5/9.</text>
</comment>
<organism evidence="13 14">
    <name type="scientific">Sphingobacterium detergens</name>
    <dbReference type="NCBI Taxonomy" id="1145106"/>
    <lineage>
        <taxon>Bacteria</taxon>
        <taxon>Pseudomonadati</taxon>
        <taxon>Bacteroidota</taxon>
        <taxon>Sphingobacteriia</taxon>
        <taxon>Sphingobacteriales</taxon>
        <taxon>Sphingobacteriaceae</taxon>
        <taxon>Sphingobacterium</taxon>
    </lineage>
</organism>
<dbReference type="AlphaFoldDB" id="A0A420AIR2"/>
<evidence type="ECO:0000256" key="2">
    <source>
        <dbReference type="ARBA" id="ARBA00005091"/>
    </source>
</evidence>
<dbReference type="InterPro" id="IPR011060">
    <property type="entry name" value="RibuloseP-bd_barrel"/>
</dbReference>
<keyword evidence="5 11" id="KW-0963">Cytoplasm</keyword>